<gene>
    <name evidence="2" type="ORF">AVDCRST_MAG41-1314</name>
</gene>
<evidence type="ECO:0000256" key="1">
    <source>
        <dbReference type="SAM" id="MobiDB-lite"/>
    </source>
</evidence>
<evidence type="ECO:0000313" key="2">
    <source>
        <dbReference type="EMBL" id="CAA9237922.1"/>
    </source>
</evidence>
<dbReference type="InterPro" id="IPR021295">
    <property type="entry name" value="DUF2867"/>
</dbReference>
<feature type="compositionally biased region" description="Basic residues" evidence="1">
    <location>
        <begin position="16"/>
        <end position="37"/>
    </location>
</feature>
<proteinExistence type="predicted"/>
<sequence>RRGAGDRAGRNTGRMRLPRPGRPPARRRRRTRRTRRPRPVEPGAFLHSEERSRLVDAPPEAVWRAITAIGGEHGSYRFGGPWVLRGAVDRLAGGVGLRRGRPDRLRVGDRLDFWRVEELRSGELLRLRAEMRMPGVAWLELRVGTDDRGRTVYRQRTVFRPHGLPGHLYWWAELPAHGLVFGRLATAIATAAQSQQDMPKHAPNA</sequence>
<dbReference type="EMBL" id="CADCTP010000124">
    <property type="protein sequence ID" value="CAA9237922.1"/>
    <property type="molecule type" value="Genomic_DNA"/>
</dbReference>
<accession>A0A6J4I083</accession>
<dbReference type="SUPFAM" id="SSF55961">
    <property type="entry name" value="Bet v1-like"/>
    <property type="match status" value="1"/>
</dbReference>
<name>A0A6J4I083_9ACTN</name>
<protein>
    <submittedName>
        <fullName evidence="2">Nucleoside-diphosphate-sugar epimerase</fullName>
    </submittedName>
</protein>
<organism evidence="2">
    <name type="scientific">uncultured Mycobacteriales bacterium</name>
    <dbReference type="NCBI Taxonomy" id="581187"/>
    <lineage>
        <taxon>Bacteria</taxon>
        <taxon>Bacillati</taxon>
        <taxon>Actinomycetota</taxon>
        <taxon>Actinomycetes</taxon>
        <taxon>Mycobacteriales</taxon>
        <taxon>environmental samples</taxon>
    </lineage>
</organism>
<feature type="region of interest" description="Disordered" evidence="1">
    <location>
        <begin position="1"/>
        <end position="52"/>
    </location>
</feature>
<feature type="non-terminal residue" evidence="2">
    <location>
        <position position="1"/>
    </location>
</feature>
<dbReference type="AlphaFoldDB" id="A0A6J4I083"/>
<dbReference type="Pfam" id="PF11066">
    <property type="entry name" value="DUF2867"/>
    <property type="match status" value="1"/>
</dbReference>
<reference evidence="2" key="1">
    <citation type="submission" date="2020-02" db="EMBL/GenBank/DDBJ databases">
        <authorList>
            <person name="Meier V. D."/>
        </authorList>
    </citation>
    <scope>NUCLEOTIDE SEQUENCE</scope>
    <source>
        <strain evidence="2">AVDCRST_MAG41</strain>
    </source>
</reference>